<evidence type="ECO:0000313" key="2">
    <source>
        <dbReference type="Proteomes" id="UP000789901"/>
    </source>
</evidence>
<sequence length="93" mass="10829">MSSNTSFVINKNAKPASKVSDVLEKMHALLEFMVNRIHQHKTDNPYVIDDNNAYTHYFYYFSGSKDGEVDIYMNIYGIKFVVQCKNWIKEIGI</sequence>
<name>A0ABN7W5U4_GIGMA</name>
<dbReference type="Proteomes" id="UP000789901">
    <property type="component" value="Unassembled WGS sequence"/>
</dbReference>
<accession>A0ABN7W5U4</accession>
<comment type="caution">
    <text evidence="1">The sequence shown here is derived from an EMBL/GenBank/DDBJ whole genome shotgun (WGS) entry which is preliminary data.</text>
</comment>
<organism evidence="1 2">
    <name type="scientific">Gigaspora margarita</name>
    <dbReference type="NCBI Taxonomy" id="4874"/>
    <lineage>
        <taxon>Eukaryota</taxon>
        <taxon>Fungi</taxon>
        <taxon>Fungi incertae sedis</taxon>
        <taxon>Mucoromycota</taxon>
        <taxon>Glomeromycotina</taxon>
        <taxon>Glomeromycetes</taxon>
        <taxon>Diversisporales</taxon>
        <taxon>Gigasporaceae</taxon>
        <taxon>Gigaspora</taxon>
    </lineage>
</organism>
<protein>
    <submittedName>
        <fullName evidence="1">44373_t:CDS:1</fullName>
    </submittedName>
</protein>
<proteinExistence type="predicted"/>
<gene>
    <name evidence="1" type="ORF">GMARGA_LOCUS26988</name>
</gene>
<reference evidence="1 2" key="1">
    <citation type="submission" date="2021-06" db="EMBL/GenBank/DDBJ databases">
        <authorList>
            <person name="Kallberg Y."/>
            <person name="Tangrot J."/>
            <person name="Rosling A."/>
        </authorList>
    </citation>
    <scope>NUCLEOTIDE SEQUENCE [LARGE SCALE GENOMIC DNA]</scope>
    <source>
        <strain evidence="1 2">120-4 pot B 10/14</strain>
    </source>
</reference>
<evidence type="ECO:0000313" key="1">
    <source>
        <dbReference type="EMBL" id="CAG8818164.1"/>
    </source>
</evidence>
<keyword evidence="2" id="KW-1185">Reference proteome</keyword>
<dbReference type="EMBL" id="CAJVQB010032319">
    <property type="protein sequence ID" value="CAG8818164.1"/>
    <property type="molecule type" value="Genomic_DNA"/>
</dbReference>